<feature type="signal peptide" evidence="1">
    <location>
        <begin position="1"/>
        <end position="36"/>
    </location>
</feature>
<dbReference type="Pfam" id="PF13620">
    <property type="entry name" value="CarboxypepD_reg"/>
    <property type="match status" value="1"/>
</dbReference>
<dbReference type="Gene3D" id="3.80.10.10">
    <property type="entry name" value="Ribonuclease Inhibitor"/>
    <property type="match status" value="1"/>
</dbReference>
<evidence type="ECO:0000256" key="1">
    <source>
        <dbReference type="SAM" id="SignalP"/>
    </source>
</evidence>
<dbReference type="InterPro" id="IPR008969">
    <property type="entry name" value="CarboxyPept-like_regulatory"/>
</dbReference>
<dbReference type="Pfam" id="PF05345">
    <property type="entry name" value="He_PIG"/>
    <property type="match status" value="1"/>
</dbReference>
<sequence length="1003" mass="105966">MFSHDSFMPKRQRNFLSNLCLLVFILCFSLPAFSLAAVASDTDGDGIPDTHDNCREVINPNQLDSDRDGFGNVCDADYDNNNIVNMDDFDIFLLKFESKDPAADLNGDSEVDIADLSAFYALINTTPGPGALQTEFESGILGRVVDIAGVVVADSTITVYQTGEPVTADVDIDSDGAFSVFLPAEESFSLNVSAPGYSTQVVPILSPPADGQVVITVTLIKRGEVMVISDPGVTTQSAAAGAGVTFDKADFVDSNGQPVEGNIELTITPVNVAKPASMAAFPGSFSGLAEGEDEPSQIFSLGTVEYHFSQNGETVNLAPGASAEVLLPMYATHYQDGSDIAVGHTIPIWYLNESTGIWQQEGTGEVVASEDSLTGLALRATVHHFSWWNVDLIASTAYVKVTVLGDTVGTADIVATAKRLSWKNATTTVRVGGTTDALPIPTGTPVQISAFIRYDDGSYAIVTSESITAEIGQLLTVALKAVTTGAINITSIPVGVIDDQLDIYTVTDQPVPIEFIPLTREDSVIYVVVEGELPDGLTLESNGQTGRITGNPSVPGTYHFEVVATDSDGYEDAISVTYVVENISEKSINLPFSKTSKFGVLLGLHSGQATINWNDGSDVDVVNTDLGGGTYGIVHEYASPIAGSITITFSNGLNAAKNLGSYNPGGDARPMFSFDVSRLAVLANLETVNFSGNGSLTGTLQSLPDSLIGITFTGPESHVVGTIETLNPQLKTLQLGGYGGITGAIKDLPRGFTTLYLGGRGTDITGDISELPGSLQYVYLQGNGKVSLTGDIADLPAHIQTVFLQTDQNIVGNIADIPDSVTGFYVSNSNTITGNIANLPSGLGYFSVAGENTISGNLADIGPKVYSLYVYGNNTITGNIASLPEGIRSVVLQGKNTVYGDLAQLRANDIHTLYLTGANTVDVFSELPVWVPHNLNHLILGQGGSSGFDADEVDRFLNYLSNTVPDVKDGRVYIYRTHDASPTTAADEAISRLEGKGFTVLTR</sequence>
<dbReference type="SUPFAM" id="SSF52058">
    <property type="entry name" value="L domain-like"/>
    <property type="match status" value="1"/>
</dbReference>
<dbReference type="InterPro" id="IPR015919">
    <property type="entry name" value="Cadherin-like_sf"/>
</dbReference>
<dbReference type="Gene3D" id="2.60.40.10">
    <property type="entry name" value="Immunoglobulins"/>
    <property type="match status" value="1"/>
</dbReference>
<dbReference type="InterPro" id="IPR013783">
    <property type="entry name" value="Ig-like_fold"/>
</dbReference>
<dbReference type="Proteomes" id="UP000032266">
    <property type="component" value="Chromosome"/>
</dbReference>
<dbReference type="AlphaFoldDB" id="A0A0C5VC70"/>
<dbReference type="Gene3D" id="2.60.40.1120">
    <property type="entry name" value="Carboxypeptidase-like, regulatory domain"/>
    <property type="match status" value="1"/>
</dbReference>
<protein>
    <submittedName>
        <fullName evidence="2">Uncharacterized protein</fullName>
    </submittedName>
</protein>
<dbReference type="RefSeq" id="WP_044618837.1">
    <property type="nucleotide sequence ID" value="NZ_CP007142.1"/>
</dbReference>
<dbReference type="InterPro" id="IPR028974">
    <property type="entry name" value="TSP_type-3_rpt"/>
</dbReference>
<dbReference type="InterPro" id="IPR032675">
    <property type="entry name" value="LRR_dom_sf"/>
</dbReference>
<dbReference type="Gene3D" id="4.10.1080.10">
    <property type="entry name" value="TSP type-3 repeat"/>
    <property type="match status" value="1"/>
</dbReference>
<name>A0A0C5VC70_9GAMM</name>
<organism evidence="2 3">
    <name type="scientific">Gynuella sunshinyii YC6258</name>
    <dbReference type="NCBI Taxonomy" id="1445510"/>
    <lineage>
        <taxon>Bacteria</taxon>
        <taxon>Pseudomonadati</taxon>
        <taxon>Pseudomonadota</taxon>
        <taxon>Gammaproteobacteria</taxon>
        <taxon>Oceanospirillales</taxon>
        <taxon>Saccharospirillaceae</taxon>
        <taxon>Gynuella</taxon>
    </lineage>
</organism>
<dbReference type="OrthoDB" id="6197493at2"/>
<dbReference type="SUPFAM" id="SSF49313">
    <property type="entry name" value="Cadherin-like"/>
    <property type="match status" value="1"/>
</dbReference>
<dbReference type="EMBL" id="CP007142">
    <property type="protein sequence ID" value="AJQ96950.1"/>
    <property type="molecule type" value="Genomic_DNA"/>
</dbReference>
<evidence type="ECO:0000313" key="2">
    <source>
        <dbReference type="EMBL" id="AJQ96950.1"/>
    </source>
</evidence>
<dbReference type="HOGENOM" id="CLU_299124_0_0_6"/>
<dbReference type="SUPFAM" id="SSF103647">
    <property type="entry name" value="TSP type-3 repeat"/>
    <property type="match status" value="1"/>
</dbReference>
<dbReference type="GO" id="GO:0016020">
    <property type="term" value="C:membrane"/>
    <property type="evidence" value="ECO:0007669"/>
    <property type="project" value="InterPro"/>
</dbReference>
<dbReference type="KEGG" id="gsn:YC6258_04918"/>
<evidence type="ECO:0000313" key="3">
    <source>
        <dbReference type="Proteomes" id="UP000032266"/>
    </source>
</evidence>
<reference evidence="2 3" key="1">
    <citation type="submission" date="2014-01" db="EMBL/GenBank/DDBJ databases">
        <title>Full genme sequencing of cellulolytic bacterium Gynuella sunshinyii YC6258T gen. nov., sp. nov.</title>
        <authorList>
            <person name="Khan H."/>
            <person name="Chung E.J."/>
            <person name="Chung Y.R."/>
        </authorList>
    </citation>
    <scope>NUCLEOTIDE SEQUENCE [LARGE SCALE GENOMIC DNA]</scope>
    <source>
        <strain evidence="2 3">YC6258</strain>
    </source>
</reference>
<keyword evidence="1" id="KW-0732">Signal</keyword>
<accession>A0A0C5VC70</accession>
<proteinExistence type="predicted"/>
<dbReference type="SUPFAM" id="SSF49464">
    <property type="entry name" value="Carboxypeptidase regulatory domain-like"/>
    <property type="match status" value="1"/>
</dbReference>
<dbReference type="STRING" id="1445510.YC6258_04918"/>
<keyword evidence="3" id="KW-1185">Reference proteome</keyword>
<dbReference type="GO" id="GO:0005509">
    <property type="term" value="F:calcium ion binding"/>
    <property type="evidence" value="ECO:0007669"/>
    <property type="project" value="InterPro"/>
</dbReference>
<gene>
    <name evidence="2" type="ORF">YC6258_04918</name>
</gene>
<feature type="chain" id="PRO_5002183283" evidence="1">
    <location>
        <begin position="37"/>
        <end position="1003"/>
    </location>
</feature>